<accession>A0AAN9E6M3</accession>
<protein>
    <recommendedName>
        <fullName evidence="5">RING-CH-type domain-containing protein</fullName>
    </recommendedName>
</protein>
<feature type="domain" description="RING-CH-type" evidence="5">
    <location>
        <begin position="168"/>
        <end position="244"/>
    </location>
</feature>
<organism evidence="6 7">
    <name type="scientific">Crotalaria pallida</name>
    <name type="common">Smooth rattlebox</name>
    <name type="synonym">Crotalaria striata</name>
    <dbReference type="NCBI Taxonomy" id="3830"/>
    <lineage>
        <taxon>Eukaryota</taxon>
        <taxon>Viridiplantae</taxon>
        <taxon>Streptophyta</taxon>
        <taxon>Embryophyta</taxon>
        <taxon>Tracheophyta</taxon>
        <taxon>Spermatophyta</taxon>
        <taxon>Magnoliopsida</taxon>
        <taxon>eudicotyledons</taxon>
        <taxon>Gunneridae</taxon>
        <taxon>Pentapetalae</taxon>
        <taxon>rosids</taxon>
        <taxon>fabids</taxon>
        <taxon>Fabales</taxon>
        <taxon>Fabaceae</taxon>
        <taxon>Papilionoideae</taxon>
        <taxon>50 kb inversion clade</taxon>
        <taxon>genistoids sensu lato</taxon>
        <taxon>core genistoids</taxon>
        <taxon>Crotalarieae</taxon>
        <taxon>Crotalaria</taxon>
    </lineage>
</organism>
<sequence length="303" mass="32795">MEGSDISVMVMDYVVGEGVDENLSHLVEEGVVTIAAGAGSRLSERDSVNREDGTLEKICNNSGLNKEVKDGEEPQEVKGHGICYQQKINEEANQGTSCNSRNLDNGEEELEIYVENLNGDNGKLKAKVNESGLSKVPKKVPKGVVVCETDKSSCVIDVKCGSCKGLSGNLEGEMICRICHIPSGQPLEATAMGITNSATSTALIRLGCACKDELGVAHSHCAEAWFKLKGNRLCEICGETVKNVSGVTDNGFMQEWNEIRFIGSGTSSGMFGGWWRGQPFCNLLMVCLVIAFVLPWFFRIKML</sequence>
<dbReference type="SUPFAM" id="SSF57850">
    <property type="entry name" value="RING/U-box"/>
    <property type="match status" value="1"/>
</dbReference>
<evidence type="ECO:0000313" key="7">
    <source>
        <dbReference type="Proteomes" id="UP001372338"/>
    </source>
</evidence>
<comment type="caution">
    <text evidence="6">The sequence shown here is derived from an EMBL/GenBank/DDBJ whole genome shotgun (WGS) entry which is preliminary data.</text>
</comment>
<dbReference type="InterPro" id="IPR013083">
    <property type="entry name" value="Znf_RING/FYVE/PHD"/>
</dbReference>
<dbReference type="SMART" id="SM00744">
    <property type="entry name" value="RINGv"/>
    <property type="match status" value="1"/>
</dbReference>
<dbReference type="PANTHER" id="PTHR46214">
    <property type="entry name" value="ZINC FINGER, RING-CH-TYPE"/>
    <property type="match status" value="1"/>
</dbReference>
<keyword evidence="4" id="KW-0472">Membrane</keyword>
<evidence type="ECO:0000259" key="5">
    <source>
        <dbReference type="PROSITE" id="PS51292"/>
    </source>
</evidence>
<keyword evidence="2" id="KW-0863">Zinc-finger</keyword>
<dbReference type="Gene3D" id="3.30.40.10">
    <property type="entry name" value="Zinc/RING finger domain, C3HC4 (zinc finger)"/>
    <property type="match status" value="1"/>
</dbReference>
<evidence type="ECO:0000256" key="4">
    <source>
        <dbReference type="SAM" id="Phobius"/>
    </source>
</evidence>
<dbReference type="InterPro" id="IPR011016">
    <property type="entry name" value="Znf_RING-CH"/>
</dbReference>
<keyword evidence="4" id="KW-0812">Transmembrane</keyword>
<keyword evidence="7" id="KW-1185">Reference proteome</keyword>
<evidence type="ECO:0000313" key="6">
    <source>
        <dbReference type="EMBL" id="KAK7247179.1"/>
    </source>
</evidence>
<keyword evidence="1" id="KW-0479">Metal-binding</keyword>
<dbReference type="PROSITE" id="PS51292">
    <property type="entry name" value="ZF_RING_CH"/>
    <property type="match status" value="1"/>
</dbReference>
<dbReference type="PANTHER" id="PTHR46214:SF8">
    <property type="entry name" value="RING_FYVE_PHD ZINC FINGER SUPERFAMILY PROTEIN"/>
    <property type="match status" value="1"/>
</dbReference>
<dbReference type="GO" id="GO:0008270">
    <property type="term" value="F:zinc ion binding"/>
    <property type="evidence" value="ECO:0007669"/>
    <property type="project" value="UniProtKB-KW"/>
</dbReference>
<dbReference type="AlphaFoldDB" id="A0AAN9E6M3"/>
<dbReference type="Proteomes" id="UP001372338">
    <property type="component" value="Unassembled WGS sequence"/>
</dbReference>
<evidence type="ECO:0000256" key="1">
    <source>
        <dbReference type="ARBA" id="ARBA00022723"/>
    </source>
</evidence>
<name>A0AAN9E6M3_CROPI</name>
<proteinExistence type="predicted"/>
<reference evidence="6 7" key="1">
    <citation type="submission" date="2024-01" db="EMBL/GenBank/DDBJ databases">
        <title>The genomes of 5 underutilized Papilionoideae crops provide insights into root nodulation and disease resistanc.</title>
        <authorList>
            <person name="Yuan L."/>
        </authorList>
    </citation>
    <scope>NUCLEOTIDE SEQUENCE [LARGE SCALE GENOMIC DNA]</scope>
    <source>
        <strain evidence="6">ZHUSHIDOU_FW_LH</strain>
        <tissue evidence="6">Leaf</tissue>
    </source>
</reference>
<feature type="transmembrane region" description="Helical" evidence="4">
    <location>
        <begin position="280"/>
        <end position="298"/>
    </location>
</feature>
<dbReference type="Pfam" id="PF12906">
    <property type="entry name" value="RINGv"/>
    <property type="match status" value="1"/>
</dbReference>
<evidence type="ECO:0000256" key="3">
    <source>
        <dbReference type="ARBA" id="ARBA00022833"/>
    </source>
</evidence>
<gene>
    <name evidence="6" type="ORF">RIF29_42056</name>
</gene>
<keyword evidence="4" id="KW-1133">Transmembrane helix</keyword>
<dbReference type="EMBL" id="JAYWIO010000008">
    <property type="protein sequence ID" value="KAK7247179.1"/>
    <property type="molecule type" value="Genomic_DNA"/>
</dbReference>
<evidence type="ECO:0000256" key="2">
    <source>
        <dbReference type="ARBA" id="ARBA00022771"/>
    </source>
</evidence>
<keyword evidence="3" id="KW-0862">Zinc</keyword>